<feature type="compositionally biased region" description="Basic and acidic residues" evidence="1">
    <location>
        <begin position="436"/>
        <end position="463"/>
    </location>
</feature>
<feature type="compositionally biased region" description="Polar residues" evidence="1">
    <location>
        <begin position="573"/>
        <end position="596"/>
    </location>
</feature>
<dbReference type="OrthoDB" id="6162046at2759"/>
<evidence type="ECO:0000313" key="3">
    <source>
        <dbReference type="Proteomes" id="UP000770717"/>
    </source>
</evidence>
<dbReference type="PANTHER" id="PTHR21937">
    <property type="entry name" value="CCDC66 DOMAIN-CONTAINING PROTEIN"/>
    <property type="match status" value="1"/>
</dbReference>
<proteinExistence type="predicted"/>
<feature type="compositionally biased region" description="Polar residues" evidence="1">
    <location>
        <begin position="514"/>
        <end position="524"/>
    </location>
</feature>
<sequence length="648" mass="72025">MGEAQHNRSSGDDTMSSMTDWYEKPPAAVDGSFWNTNYAPNHGKPHATFYGGPFSGQRKHLHSKQQKDYVEYHSEGGFLPPISQSFGPEEVLKHPNTKVQESLKLPRIIEEPSNIPQRKRRRRATDPPKELLVIPLLVHFENQKVTQEEQTGMNESSTNGIYYANSNEEPASGISTSEDGFNEKQVDPTTTIEVPTAATDSRFRTLQMDINWNLDPNTDDDLVLEVPPVGLLPPIHGKKGPGNQSSMANLKASNTSNNASAINSQVLPTGIIRGSLPEELKECCKGSSVGSLIMGPDGEIVCLSLMGATRDADIPIRFDFIPELEEGDCLPVESTDQEEQWSFSQQDAEKEQDHYNSPSYSDPTNTSERLSTPPHRRGKRGKLKNSINETSLQEESDEMSVQEFGQHRFAEENQKGNKGDVRNEQKTDKQKKRTEKKSDHREKDIGERDVSARSPEQEDKSYSEDIYAENGDEASSTSTDDFQDQDIEEGAKSDQNMQNKNEQKLDQEEKNVHGTDQQISVHGTDQQRKNGQETDQQIQKENQQPSSDATNIRPKPSETQSGHEGASPGLDTSRLQESTDSDPSAPSAGQDQSVQVITDEDDIYRLGLKTEPIYGRLNPHLDCEPAPKSAMRSPGVCCGFSCGFHSVH</sequence>
<evidence type="ECO:0000313" key="2">
    <source>
        <dbReference type="EMBL" id="KAG9473355.1"/>
    </source>
</evidence>
<feature type="region of interest" description="Disordered" evidence="1">
    <location>
        <begin position="331"/>
        <end position="597"/>
    </location>
</feature>
<reference evidence="2" key="1">
    <citation type="thesis" date="2020" institute="ProQuest LLC" country="789 East Eisenhower Parkway, Ann Arbor, MI, USA">
        <title>Comparative Genomics and Chromosome Evolution.</title>
        <authorList>
            <person name="Mudd A.B."/>
        </authorList>
    </citation>
    <scope>NUCLEOTIDE SEQUENCE</scope>
    <source>
        <strain evidence="2">HN-11 Male</strain>
        <tissue evidence="2">Kidney and liver</tissue>
    </source>
</reference>
<feature type="compositionally biased region" description="Basic and acidic residues" evidence="1">
    <location>
        <begin position="405"/>
        <end position="428"/>
    </location>
</feature>
<dbReference type="EMBL" id="WNTK01000015">
    <property type="protein sequence ID" value="KAG9473355.1"/>
    <property type="molecule type" value="Genomic_DNA"/>
</dbReference>
<feature type="region of interest" description="Disordered" evidence="1">
    <location>
        <begin position="1"/>
        <end position="22"/>
    </location>
</feature>
<dbReference type="AlphaFoldDB" id="A0A8J6EQX1"/>
<feature type="compositionally biased region" description="Polar residues" evidence="1">
    <location>
        <begin position="533"/>
        <end position="550"/>
    </location>
</feature>
<feature type="compositionally biased region" description="Basic and acidic residues" evidence="1">
    <location>
        <begin position="501"/>
        <end position="513"/>
    </location>
</feature>
<feature type="compositionally biased region" description="Basic residues" evidence="1">
    <location>
        <begin position="374"/>
        <end position="383"/>
    </location>
</feature>
<dbReference type="InterPro" id="IPR031440">
    <property type="entry name" value="DUF4670"/>
</dbReference>
<gene>
    <name evidence="2" type="ORF">GDO78_016500</name>
</gene>
<evidence type="ECO:0000256" key="1">
    <source>
        <dbReference type="SAM" id="MobiDB-lite"/>
    </source>
</evidence>
<keyword evidence="3" id="KW-1185">Reference proteome</keyword>
<accession>A0A8J6EQX1</accession>
<dbReference type="PANTHER" id="PTHR21937:SF5">
    <property type="entry name" value="GENE 973-RELATED"/>
    <property type="match status" value="1"/>
</dbReference>
<protein>
    <submittedName>
        <fullName evidence="2">Uncharacterized protein</fullName>
    </submittedName>
</protein>
<name>A0A8J6EQX1_ELECQ</name>
<dbReference type="Proteomes" id="UP000770717">
    <property type="component" value="Unassembled WGS sequence"/>
</dbReference>
<feature type="compositionally biased region" description="Basic and acidic residues" evidence="1">
    <location>
        <begin position="1"/>
        <end position="11"/>
    </location>
</feature>
<feature type="compositionally biased region" description="Polar residues" evidence="1">
    <location>
        <begin position="355"/>
        <end position="370"/>
    </location>
</feature>
<comment type="caution">
    <text evidence="2">The sequence shown here is derived from an EMBL/GenBank/DDBJ whole genome shotgun (WGS) entry which is preliminary data.</text>
</comment>
<organism evidence="2 3">
    <name type="scientific">Eleutherodactylus coqui</name>
    <name type="common">Puerto Rican coqui</name>
    <dbReference type="NCBI Taxonomy" id="57060"/>
    <lineage>
        <taxon>Eukaryota</taxon>
        <taxon>Metazoa</taxon>
        <taxon>Chordata</taxon>
        <taxon>Craniata</taxon>
        <taxon>Vertebrata</taxon>
        <taxon>Euteleostomi</taxon>
        <taxon>Amphibia</taxon>
        <taxon>Batrachia</taxon>
        <taxon>Anura</taxon>
        <taxon>Neobatrachia</taxon>
        <taxon>Hyloidea</taxon>
        <taxon>Eleutherodactylidae</taxon>
        <taxon>Eleutherodactylinae</taxon>
        <taxon>Eleutherodactylus</taxon>
        <taxon>Eleutherodactylus</taxon>
    </lineage>
</organism>